<dbReference type="EMBL" id="VSWC01000042">
    <property type="protein sequence ID" value="KAA1103124.1"/>
    <property type="molecule type" value="Genomic_DNA"/>
</dbReference>
<comment type="caution">
    <text evidence="1">The sequence shown here is derived from an EMBL/GenBank/DDBJ whole genome shotgun (WGS) entry which is preliminary data.</text>
</comment>
<dbReference type="AlphaFoldDB" id="A0A5B0PQZ2"/>
<proteinExistence type="predicted"/>
<reference evidence="1 2" key="1">
    <citation type="submission" date="2019-05" db="EMBL/GenBank/DDBJ databases">
        <title>Emergence of the Ug99 lineage of the wheat stem rust pathogen through somatic hybridization.</title>
        <authorList>
            <person name="Li F."/>
            <person name="Upadhyaya N.M."/>
            <person name="Sperschneider J."/>
            <person name="Matny O."/>
            <person name="Nguyen-Phuc H."/>
            <person name="Mago R."/>
            <person name="Raley C."/>
            <person name="Miller M.E."/>
            <person name="Silverstein K.A.T."/>
            <person name="Henningsen E."/>
            <person name="Hirsch C.D."/>
            <person name="Visser B."/>
            <person name="Pretorius Z.A."/>
            <person name="Steffenson B.J."/>
            <person name="Schwessinger B."/>
            <person name="Dodds P.N."/>
            <person name="Figueroa M."/>
        </authorList>
    </citation>
    <scope>NUCLEOTIDE SEQUENCE [LARGE SCALE GENOMIC DNA]</scope>
    <source>
        <strain evidence="1">21-0</strain>
    </source>
</reference>
<evidence type="ECO:0000313" key="1">
    <source>
        <dbReference type="EMBL" id="KAA1103124.1"/>
    </source>
</evidence>
<gene>
    <name evidence="1" type="ORF">PGT21_007266</name>
</gene>
<dbReference type="Proteomes" id="UP000324748">
    <property type="component" value="Unassembled WGS sequence"/>
</dbReference>
<protein>
    <submittedName>
        <fullName evidence="1">Uncharacterized protein</fullName>
    </submittedName>
</protein>
<organism evidence="1 2">
    <name type="scientific">Puccinia graminis f. sp. tritici</name>
    <dbReference type="NCBI Taxonomy" id="56615"/>
    <lineage>
        <taxon>Eukaryota</taxon>
        <taxon>Fungi</taxon>
        <taxon>Dikarya</taxon>
        <taxon>Basidiomycota</taxon>
        <taxon>Pucciniomycotina</taxon>
        <taxon>Pucciniomycetes</taxon>
        <taxon>Pucciniales</taxon>
        <taxon>Pucciniaceae</taxon>
        <taxon>Puccinia</taxon>
    </lineage>
</organism>
<keyword evidence="2" id="KW-1185">Reference proteome</keyword>
<sequence length="121" mass="13402">MFSSSTWNGKWLELSSSNFFSSSSSVSSWTQLIQLSQLKSALGPSSTSWPILFLDLSWRAARESLIGFISRPIAKSTNSVTLWCPLITRSLTSNGSKSSAIFQEYWAVYTLSPSPAPNWLN</sequence>
<name>A0A5B0PQZ2_PUCGR</name>
<accession>A0A5B0PQZ2</accession>
<evidence type="ECO:0000313" key="2">
    <source>
        <dbReference type="Proteomes" id="UP000324748"/>
    </source>
</evidence>